<gene>
    <name evidence="1" type="primary">RvY_09757-1</name>
    <name evidence="1" type="synonym">RvY_09757.1</name>
    <name evidence="1" type="ORF">RvY_09757</name>
</gene>
<protein>
    <submittedName>
        <fullName evidence="1">Uncharacterized protein</fullName>
    </submittedName>
</protein>
<sequence>MADDSKTSEHVSTTTVNLTTEAVEEEAADQSGTLLVEGMTSKKLFFVATDAFLGILGVDKSTLINCLGHFAMFTGHVLAVRRLDDQESHCSEDPYLRETFVQFLKILLHSFRTIRRLIIIHATLKPEDVVELGQGASFSNLGIELRDCRLLVSASPHSAPPFLHNYCTNQIFKQRKACPISKQLESFMEKAMAQHPADELDRQRHSERLKHILDCQPPCK</sequence>
<dbReference type="EMBL" id="BDGG01000004">
    <property type="protein sequence ID" value="GAU98638.1"/>
    <property type="molecule type" value="Genomic_DNA"/>
</dbReference>
<evidence type="ECO:0000313" key="1">
    <source>
        <dbReference type="EMBL" id="GAU98638.1"/>
    </source>
</evidence>
<keyword evidence="2" id="KW-1185">Reference proteome</keyword>
<name>A0A1D1VJG5_RAMVA</name>
<organism evidence="1 2">
    <name type="scientific">Ramazzottius varieornatus</name>
    <name type="common">Water bear</name>
    <name type="synonym">Tardigrade</name>
    <dbReference type="NCBI Taxonomy" id="947166"/>
    <lineage>
        <taxon>Eukaryota</taxon>
        <taxon>Metazoa</taxon>
        <taxon>Ecdysozoa</taxon>
        <taxon>Tardigrada</taxon>
        <taxon>Eutardigrada</taxon>
        <taxon>Parachela</taxon>
        <taxon>Hypsibioidea</taxon>
        <taxon>Ramazzottiidae</taxon>
        <taxon>Ramazzottius</taxon>
    </lineage>
</organism>
<proteinExistence type="predicted"/>
<evidence type="ECO:0000313" key="2">
    <source>
        <dbReference type="Proteomes" id="UP000186922"/>
    </source>
</evidence>
<dbReference type="Proteomes" id="UP000186922">
    <property type="component" value="Unassembled WGS sequence"/>
</dbReference>
<comment type="caution">
    <text evidence="1">The sequence shown here is derived from an EMBL/GenBank/DDBJ whole genome shotgun (WGS) entry which is preliminary data.</text>
</comment>
<accession>A0A1D1VJG5</accession>
<dbReference type="AlphaFoldDB" id="A0A1D1VJG5"/>
<reference evidence="1 2" key="1">
    <citation type="journal article" date="2016" name="Nat. Commun.">
        <title>Extremotolerant tardigrade genome and improved radiotolerance of human cultured cells by tardigrade-unique protein.</title>
        <authorList>
            <person name="Hashimoto T."/>
            <person name="Horikawa D.D."/>
            <person name="Saito Y."/>
            <person name="Kuwahara H."/>
            <person name="Kozuka-Hata H."/>
            <person name="Shin-I T."/>
            <person name="Minakuchi Y."/>
            <person name="Ohishi K."/>
            <person name="Motoyama A."/>
            <person name="Aizu T."/>
            <person name="Enomoto A."/>
            <person name="Kondo K."/>
            <person name="Tanaka S."/>
            <person name="Hara Y."/>
            <person name="Koshikawa S."/>
            <person name="Sagara H."/>
            <person name="Miura T."/>
            <person name="Yokobori S."/>
            <person name="Miyagawa K."/>
            <person name="Suzuki Y."/>
            <person name="Kubo T."/>
            <person name="Oyama M."/>
            <person name="Kohara Y."/>
            <person name="Fujiyama A."/>
            <person name="Arakawa K."/>
            <person name="Katayama T."/>
            <person name="Toyoda A."/>
            <person name="Kunieda T."/>
        </authorList>
    </citation>
    <scope>NUCLEOTIDE SEQUENCE [LARGE SCALE GENOMIC DNA]</scope>
    <source>
        <strain evidence="1 2">YOKOZUNA-1</strain>
    </source>
</reference>